<dbReference type="STRING" id="31234.E3LDC5"/>
<dbReference type="HOGENOM" id="CLU_1385330_0_0_1"/>
<name>E3LDC5_CAERE</name>
<feature type="region of interest" description="Disordered" evidence="7">
    <location>
        <begin position="99"/>
        <end position="144"/>
    </location>
</feature>
<dbReference type="FunCoup" id="E3LDC5">
    <property type="interactions" value="11"/>
</dbReference>
<dbReference type="PROSITE" id="PS50888">
    <property type="entry name" value="BHLH"/>
    <property type="match status" value="1"/>
</dbReference>
<keyword evidence="2" id="KW-0805">Transcription regulation</keyword>
<proteinExistence type="predicted"/>
<keyword evidence="4" id="KW-0804">Transcription</keyword>
<feature type="compositionally biased region" description="Low complexity" evidence="7">
    <location>
        <begin position="116"/>
        <end position="128"/>
    </location>
</feature>
<keyword evidence="3" id="KW-0238">DNA-binding</keyword>
<dbReference type="SUPFAM" id="SSF47459">
    <property type="entry name" value="HLH, helix-loop-helix DNA-binding domain"/>
    <property type="match status" value="1"/>
</dbReference>
<dbReference type="GO" id="GO:0000981">
    <property type="term" value="F:DNA-binding transcription factor activity, RNA polymerase II-specific"/>
    <property type="evidence" value="ECO:0007669"/>
    <property type="project" value="TreeGrafter"/>
</dbReference>
<dbReference type="GO" id="GO:0046983">
    <property type="term" value="F:protein dimerization activity"/>
    <property type="evidence" value="ECO:0007669"/>
    <property type="project" value="InterPro"/>
</dbReference>
<dbReference type="AlphaFoldDB" id="E3LDC5"/>
<dbReference type="InterPro" id="IPR011598">
    <property type="entry name" value="bHLH_dom"/>
</dbReference>
<dbReference type="eggNOG" id="KOG2483">
    <property type="taxonomic scope" value="Eukaryota"/>
</dbReference>
<organism evidence="10">
    <name type="scientific">Caenorhabditis remanei</name>
    <name type="common">Caenorhabditis vulgaris</name>
    <dbReference type="NCBI Taxonomy" id="31234"/>
    <lineage>
        <taxon>Eukaryota</taxon>
        <taxon>Metazoa</taxon>
        <taxon>Ecdysozoa</taxon>
        <taxon>Nematoda</taxon>
        <taxon>Chromadorea</taxon>
        <taxon>Rhabditida</taxon>
        <taxon>Rhabditina</taxon>
        <taxon>Rhabditomorpha</taxon>
        <taxon>Rhabditoidea</taxon>
        <taxon>Rhabditidae</taxon>
        <taxon>Peloderinae</taxon>
        <taxon>Caenorhabditis</taxon>
    </lineage>
</organism>
<feature type="domain" description="BHLH" evidence="8">
    <location>
        <begin position="11"/>
        <end position="63"/>
    </location>
</feature>
<evidence type="ECO:0000256" key="5">
    <source>
        <dbReference type="ARBA" id="ARBA00023242"/>
    </source>
</evidence>
<evidence type="ECO:0000313" key="9">
    <source>
        <dbReference type="EMBL" id="EFO82770.1"/>
    </source>
</evidence>
<dbReference type="GO" id="GO:0005634">
    <property type="term" value="C:nucleus"/>
    <property type="evidence" value="ECO:0007669"/>
    <property type="project" value="UniProtKB-SubCell"/>
</dbReference>
<comment type="subcellular location">
    <subcellularLocation>
        <location evidence="1">Nucleus</location>
    </subcellularLocation>
</comment>
<dbReference type="GO" id="GO:0000978">
    <property type="term" value="F:RNA polymerase II cis-regulatory region sequence-specific DNA binding"/>
    <property type="evidence" value="ECO:0007669"/>
    <property type="project" value="TreeGrafter"/>
</dbReference>
<dbReference type="PANTHER" id="PTHR11969">
    <property type="entry name" value="MAX DIMERIZATION, MAD"/>
    <property type="match status" value="1"/>
</dbReference>
<accession>E3LDC5</accession>
<dbReference type="PANTHER" id="PTHR11969:SF54">
    <property type="entry name" value="MAD-LIKE PROTEIN 1"/>
    <property type="match status" value="1"/>
</dbReference>
<evidence type="ECO:0000256" key="7">
    <source>
        <dbReference type="SAM" id="MobiDB-lite"/>
    </source>
</evidence>
<evidence type="ECO:0000256" key="4">
    <source>
        <dbReference type="ARBA" id="ARBA00023163"/>
    </source>
</evidence>
<gene>
    <name evidence="9" type="primary">Cre-mdl-1</name>
    <name evidence="9" type="ORF">CRE_00597</name>
</gene>
<sequence>MCIQRLHILPSLLFITSNQKKTRRANLRGCLEALKTLVPGVTDATRNTTLALLTRARDHIIEVQESNAVELNKLRNLRDEHEALVAELSQLQADDEVAQATSQACQTLPPSRPESRASSFTSTSSRDSPCYLEYSPSSKPMDSHKPTIIDLYAEGLIPRGPITFPRPVVYPHNVFDLFNLPPTPFDVSQYLPINLQV</sequence>
<evidence type="ECO:0000256" key="2">
    <source>
        <dbReference type="ARBA" id="ARBA00023015"/>
    </source>
</evidence>
<evidence type="ECO:0000256" key="3">
    <source>
        <dbReference type="ARBA" id="ARBA00023125"/>
    </source>
</evidence>
<keyword evidence="6" id="KW-0175">Coiled coil</keyword>
<dbReference type="Pfam" id="PF00010">
    <property type="entry name" value="HLH"/>
    <property type="match status" value="1"/>
</dbReference>
<dbReference type="SMART" id="SM00353">
    <property type="entry name" value="HLH"/>
    <property type="match status" value="1"/>
</dbReference>
<dbReference type="Gene3D" id="4.10.280.10">
    <property type="entry name" value="Helix-loop-helix DNA-binding domain"/>
    <property type="match status" value="1"/>
</dbReference>
<evidence type="ECO:0000256" key="1">
    <source>
        <dbReference type="ARBA" id="ARBA00004123"/>
    </source>
</evidence>
<dbReference type="InParanoid" id="E3LDC5"/>
<dbReference type="InterPro" id="IPR036638">
    <property type="entry name" value="HLH_DNA-bd_sf"/>
</dbReference>
<keyword evidence="5" id="KW-0539">Nucleus</keyword>
<dbReference type="Proteomes" id="UP000008281">
    <property type="component" value="Unassembled WGS sequence"/>
</dbReference>
<dbReference type="OMA" id="MLWHTIR"/>
<protein>
    <submittedName>
        <fullName evidence="9">CRE-MDL-1 protein</fullName>
    </submittedName>
</protein>
<reference evidence="9" key="1">
    <citation type="submission" date="2007-07" db="EMBL/GenBank/DDBJ databases">
        <title>PCAP assembly of the Caenorhabditis remanei genome.</title>
        <authorList>
            <consortium name="The Caenorhabditis remanei Sequencing Consortium"/>
            <person name="Wilson R.K."/>
        </authorList>
    </citation>
    <scope>NUCLEOTIDE SEQUENCE [LARGE SCALE GENOMIC DNA]</scope>
    <source>
        <strain evidence="9">PB4641</strain>
    </source>
</reference>
<dbReference type="EMBL" id="DS268407">
    <property type="protein sequence ID" value="EFO82770.1"/>
    <property type="molecule type" value="Genomic_DNA"/>
</dbReference>
<keyword evidence="10" id="KW-1185">Reference proteome</keyword>
<feature type="compositionally biased region" description="Polar residues" evidence="7">
    <location>
        <begin position="99"/>
        <end position="109"/>
    </location>
</feature>
<dbReference type="OrthoDB" id="5920083at2759"/>
<evidence type="ECO:0000313" key="10">
    <source>
        <dbReference type="Proteomes" id="UP000008281"/>
    </source>
</evidence>
<feature type="coiled-coil region" evidence="6">
    <location>
        <begin position="67"/>
        <end position="94"/>
    </location>
</feature>
<evidence type="ECO:0000259" key="8">
    <source>
        <dbReference type="PROSITE" id="PS50888"/>
    </source>
</evidence>
<evidence type="ECO:0000256" key="6">
    <source>
        <dbReference type="SAM" id="Coils"/>
    </source>
</evidence>